<dbReference type="Pfam" id="PF01695">
    <property type="entry name" value="IstB_IS21"/>
    <property type="match status" value="1"/>
</dbReference>
<dbReference type="PANTHER" id="PTHR30050:SF8">
    <property type="entry name" value="PRIMOSOMAL PROTEIN DNAI"/>
    <property type="match status" value="1"/>
</dbReference>
<dbReference type="Pfam" id="PF07319">
    <property type="entry name" value="DnaI_N"/>
    <property type="match status" value="1"/>
</dbReference>
<evidence type="ECO:0000259" key="1">
    <source>
        <dbReference type="SMART" id="SM00382"/>
    </source>
</evidence>
<dbReference type="InterPro" id="IPR009928">
    <property type="entry name" value="DnaI_N"/>
</dbReference>
<dbReference type="Gene3D" id="3.40.50.300">
    <property type="entry name" value="P-loop containing nucleotide triphosphate hydrolases"/>
    <property type="match status" value="1"/>
</dbReference>
<evidence type="ECO:0000313" key="3">
    <source>
        <dbReference type="Proteomes" id="UP001597252"/>
    </source>
</evidence>
<reference evidence="3" key="1">
    <citation type="journal article" date="2019" name="Int. J. Syst. Evol. Microbiol.">
        <title>The Global Catalogue of Microorganisms (GCM) 10K type strain sequencing project: providing services to taxonomists for standard genome sequencing and annotation.</title>
        <authorList>
            <consortium name="The Broad Institute Genomics Platform"/>
            <consortium name="The Broad Institute Genome Sequencing Center for Infectious Disease"/>
            <person name="Wu L."/>
            <person name="Ma J."/>
        </authorList>
    </citation>
    <scope>NUCLEOTIDE SEQUENCE [LARGE SCALE GENOMIC DNA]</scope>
    <source>
        <strain evidence="3">CCM 8903</strain>
    </source>
</reference>
<gene>
    <name evidence="2" type="primary">dnaI</name>
    <name evidence="2" type="ORF">ACFQ5J_02795</name>
</gene>
<feature type="domain" description="AAA+ ATPase" evidence="1">
    <location>
        <begin position="155"/>
        <end position="295"/>
    </location>
</feature>
<protein>
    <submittedName>
        <fullName evidence="2">Primosomal protein DnaI</fullName>
    </submittedName>
</protein>
<dbReference type="CDD" id="cd00009">
    <property type="entry name" value="AAA"/>
    <property type="match status" value="1"/>
</dbReference>
<dbReference type="NCBIfam" id="NF006505">
    <property type="entry name" value="PRK08939.1"/>
    <property type="match status" value="1"/>
</dbReference>
<dbReference type="Proteomes" id="UP001597252">
    <property type="component" value="Unassembled WGS sequence"/>
</dbReference>
<dbReference type="SMART" id="SM00382">
    <property type="entry name" value="AAA"/>
    <property type="match status" value="1"/>
</dbReference>
<dbReference type="PANTHER" id="PTHR30050">
    <property type="entry name" value="CHROMOSOMAL REPLICATION INITIATOR PROTEIN DNAA"/>
    <property type="match status" value="1"/>
</dbReference>
<organism evidence="2 3">
    <name type="scientific">Lacticaseibacillus baoqingensis</name>
    <dbReference type="NCBI Taxonomy" id="2486013"/>
    <lineage>
        <taxon>Bacteria</taxon>
        <taxon>Bacillati</taxon>
        <taxon>Bacillota</taxon>
        <taxon>Bacilli</taxon>
        <taxon>Lactobacillales</taxon>
        <taxon>Lactobacillaceae</taxon>
        <taxon>Lacticaseibacillus</taxon>
    </lineage>
</organism>
<dbReference type="SUPFAM" id="SSF52540">
    <property type="entry name" value="P-loop containing nucleoside triphosphate hydrolases"/>
    <property type="match status" value="1"/>
</dbReference>
<name>A0ABW4E6T5_9LACO</name>
<sequence>MKDMQAELRKLMDQRHMTGAYRQTIAKAVADPEVQAFLAANQAALAPDAVDRGAAKIYEFVNERNKRAAGEASFAPGYQPQLVVANGQLDLAYEPTQARVAAEAKAAQRALVKAINMPKAIATASLANYDPTGRDEALDAATDFTLAVAQAPHAYHQGLYLTGPFGVGKTYLLGAIANQLAKQGIASTLLHVPTYAVEMKGAIQTNSVLAKINAIKKAPVLMLDDIGAEALSPWFRDEVLGIILQYRMQEEMPTLFSSNKTMAELTRYLAGSERGDNEALKASRLMERIKFLAKEIAVGGNDRRNG</sequence>
<dbReference type="InterPro" id="IPR027417">
    <property type="entry name" value="P-loop_NTPase"/>
</dbReference>
<dbReference type="RefSeq" id="WP_125748050.1">
    <property type="nucleotide sequence ID" value="NZ_JBHTON010000005.1"/>
</dbReference>
<dbReference type="InterPro" id="IPR003593">
    <property type="entry name" value="AAA+_ATPase"/>
</dbReference>
<dbReference type="InterPro" id="IPR002611">
    <property type="entry name" value="IstB_ATP-bd"/>
</dbReference>
<proteinExistence type="predicted"/>
<accession>A0ABW4E6T5</accession>
<evidence type="ECO:0000313" key="2">
    <source>
        <dbReference type="EMBL" id="MFD1484155.1"/>
    </source>
</evidence>
<comment type="caution">
    <text evidence="2">The sequence shown here is derived from an EMBL/GenBank/DDBJ whole genome shotgun (WGS) entry which is preliminary data.</text>
</comment>
<keyword evidence="3" id="KW-1185">Reference proteome</keyword>
<dbReference type="EMBL" id="JBHTON010000005">
    <property type="protein sequence ID" value="MFD1484155.1"/>
    <property type="molecule type" value="Genomic_DNA"/>
</dbReference>